<feature type="transmembrane region" description="Helical" evidence="1">
    <location>
        <begin position="376"/>
        <end position="395"/>
    </location>
</feature>
<name>A0A1W0A611_9STRA</name>
<dbReference type="EMBL" id="JNBS01000452">
    <property type="protein sequence ID" value="OQS05470.1"/>
    <property type="molecule type" value="Genomic_DNA"/>
</dbReference>
<dbReference type="AlphaFoldDB" id="A0A1W0A611"/>
<protein>
    <submittedName>
        <fullName evidence="2">Uncharacterized protein</fullName>
    </submittedName>
</protein>
<keyword evidence="1" id="KW-0812">Transmembrane</keyword>
<dbReference type="InterPro" id="IPR021109">
    <property type="entry name" value="Peptidase_aspartic_dom_sf"/>
</dbReference>
<keyword evidence="3" id="KW-1185">Reference proteome</keyword>
<accession>A0A1W0A611</accession>
<evidence type="ECO:0000313" key="3">
    <source>
        <dbReference type="Proteomes" id="UP000243217"/>
    </source>
</evidence>
<sequence>MSCPWVGASIDGIAHRLELSTRFHGIILYGELLEPEYPSVNVTLSNVTATDVVVKMANMKSFERPWNATGMLGVGLVSSAQHVWPFLGDKVDAVLKYHGMNFENGEANATFEKISQDMKVSWSESMNNVHDFYYKRKTSFTLHNASVCGVSLTKPASSYWSTYIDFQSPCLVLPQEFYNTLLAWAPLQYNTSANITQLKEGTQLTDLPAITFQTGFDSPVFSLSLASLVLANTTSTTPQLCIQKAESIINLVLEHQIVLEEDDIFTKELGGISYVPNMYQSPIVLGAMAVQHLDLYISDYNKQIGFGHINPSIVVLTSKDFIYVVVNTSSKCNVPVTCTGEQQYIKRLNLCKDPDCGQRYYRTLDYTTKTCDVSAIWQWLAFAIITVFVVIEIYVERVKSRLADRILSE</sequence>
<dbReference type="Proteomes" id="UP000243217">
    <property type="component" value="Unassembled WGS sequence"/>
</dbReference>
<keyword evidence="1" id="KW-0472">Membrane</keyword>
<organism evidence="2 3">
    <name type="scientific">Thraustotheca clavata</name>
    <dbReference type="NCBI Taxonomy" id="74557"/>
    <lineage>
        <taxon>Eukaryota</taxon>
        <taxon>Sar</taxon>
        <taxon>Stramenopiles</taxon>
        <taxon>Oomycota</taxon>
        <taxon>Saprolegniomycetes</taxon>
        <taxon>Saprolegniales</taxon>
        <taxon>Achlyaceae</taxon>
        <taxon>Thraustotheca</taxon>
    </lineage>
</organism>
<dbReference type="OrthoDB" id="441724at2759"/>
<evidence type="ECO:0000256" key="1">
    <source>
        <dbReference type="SAM" id="Phobius"/>
    </source>
</evidence>
<comment type="caution">
    <text evidence="2">The sequence shown here is derived from an EMBL/GenBank/DDBJ whole genome shotgun (WGS) entry which is preliminary data.</text>
</comment>
<evidence type="ECO:0000313" key="2">
    <source>
        <dbReference type="EMBL" id="OQS05470.1"/>
    </source>
</evidence>
<reference evidence="2 3" key="1">
    <citation type="journal article" date="2014" name="Genome Biol. Evol.">
        <title>The secreted proteins of Achlya hypogyna and Thraustotheca clavata identify the ancestral oomycete secretome and reveal gene acquisitions by horizontal gene transfer.</title>
        <authorList>
            <person name="Misner I."/>
            <person name="Blouin N."/>
            <person name="Leonard G."/>
            <person name="Richards T.A."/>
            <person name="Lane C.E."/>
        </authorList>
    </citation>
    <scope>NUCLEOTIDE SEQUENCE [LARGE SCALE GENOMIC DNA]</scope>
    <source>
        <strain evidence="2 3">ATCC 34112</strain>
    </source>
</reference>
<keyword evidence="1" id="KW-1133">Transmembrane helix</keyword>
<gene>
    <name evidence="2" type="ORF">THRCLA_02410</name>
</gene>
<dbReference type="SUPFAM" id="SSF50630">
    <property type="entry name" value="Acid proteases"/>
    <property type="match status" value="1"/>
</dbReference>
<dbReference type="Gene3D" id="2.40.70.10">
    <property type="entry name" value="Acid Proteases"/>
    <property type="match status" value="1"/>
</dbReference>
<proteinExistence type="predicted"/>